<gene>
    <name evidence="2" type="ORF">N325_10301</name>
</gene>
<evidence type="ECO:0000313" key="3">
    <source>
        <dbReference type="Proteomes" id="UP000053615"/>
    </source>
</evidence>
<dbReference type="AlphaFoldDB" id="A0A091JX51"/>
<feature type="region of interest" description="Disordered" evidence="1">
    <location>
        <begin position="1"/>
        <end position="69"/>
    </location>
</feature>
<evidence type="ECO:0000256" key="1">
    <source>
        <dbReference type="SAM" id="MobiDB-lite"/>
    </source>
</evidence>
<reference evidence="2 3" key="1">
    <citation type="submission" date="2014-04" db="EMBL/GenBank/DDBJ databases">
        <title>Genome evolution of avian class.</title>
        <authorList>
            <person name="Zhang G."/>
            <person name="Li C."/>
        </authorList>
    </citation>
    <scope>NUCLEOTIDE SEQUENCE [LARGE SCALE GENOMIC DNA]</scope>
    <source>
        <strain evidence="2">BGI_N325</strain>
    </source>
</reference>
<protein>
    <submittedName>
        <fullName evidence="2">Uncharacterized protein</fullName>
    </submittedName>
</protein>
<name>A0A091JX51_COLST</name>
<accession>A0A091JX51</accession>
<proteinExistence type="predicted"/>
<feature type="non-terminal residue" evidence="2">
    <location>
        <position position="1"/>
    </location>
</feature>
<dbReference type="EMBL" id="KK537106">
    <property type="protein sequence ID" value="KFP29732.1"/>
    <property type="molecule type" value="Genomic_DNA"/>
</dbReference>
<organism evidence="2 3">
    <name type="scientific">Colius striatus</name>
    <name type="common">Speckled mousebird</name>
    <dbReference type="NCBI Taxonomy" id="57412"/>
    <lineage>
        <taxon>Eukaryota</taxon>
        <taxon>Metazoa</taxon>
        <taxon>Chordata</taxon>
        <taxon>Craniata</taxon>
        <taxon>Vertebrata</taxon>
        <taxon>Euteleostomi</taxon>
        <taxon>Archelosauria</taxon>
        <taxon>Archosauria</taxon>
        <taxon>Dinosauria</taxon>
        <taxon>Saurischia</taxon>
        <taxon>Theropoda</taxon>
        <taxon>Coelurosauria</taxon>
        <taxon>Aves</taxon>
        <taxon>Neognathae</taxon>
        <taxon>Neoaves</taxon>
        <taxon>Telluraves</taxon>
        <taxon>Coraciimorphae</taxon>
        <taxon>Coliiformes</taxon>
        <taxon>Coliidae</taxon>
        <taxon>Colius</taxon>
    </lineage>
</organism>
<evidence type="ECO:0000313" key="2">
    <source>
        <dbReference type="EMBL" id="KFP29732.1"/>
    </source>
</evidence>
<feature type="non-terminal residue" evidence="2">
    <location>
        <position position="101"/>
    </location>
</feature>
<sequence length="101" mass="11144">RRRPLPHTTALGARPDKPRRPPNVDLHKFSPGTPVCPATEPPRRAQPVPSLLPDHNLPHCRDEDELYDDVDPVDPALLRRGRGFLLPPLSEPTAYPQPGGG</sequence>
<keyword evidence="3" id="KW-1185">Reference proteome</keyword>
<dbReference type="Proteomes" id="UP000053615">
    <property type="component" value="Unassembled WGS sequence"/>
</dbReference>